<gene>
    <name evidence="8" type="ORF">B4O97_18160</name>
</gene>
<organism evidence="8 9">
    <name type="scientific">Marispirochaeta aestuarii</name>
    <dbReference type="NCBI Taxonomy" id="1963862"/>
    <lineage>
        <taxon>Bacteria</taxon>
        <taxon>Pseudomonadati</taxon>
        <taxon>Spirochaetota</taxon>
        <taxon>Spirochaetia</taxon>
        <taxon>Spirochaetales</taxon>
        <taxon>Spirochaetaceae</taxon>
        <taxon>Marispirochaeta</taxon>
    </lineage>
</organism>
<dbReference type="PANTHER" id="PTHR34584">
    <property type="entry name" value="NA(+)/H(+) ANTIPORTER SUBUNIT E1"/>
    <property type="match status" value="1"/>
</dbReference>
<evidence type="ECO:0000256" key="3">
    <source>
        <dbReference type="ARBA" id="ARBA00022475"/>
    </source>
</evidence>
<keyword evidence="6 7" id="KW-0472">Membrane</keyword>
<dbReference type="Proteomes" id="UP000192343">
    <property type="component" value="Unassembled WGS sequence"/>
</dbReference>
<name>A0A1Y1RU78_9SPIO</name>
<dbReference type="GO" id="GO:0008324">
    <property type="term" value="F:monoatomic cation transmembrane transporter activity"/>
    <property type="evidence" value="ECO:0007669"/>
    <property type="project" value="InterPro"/>
</dbReference>
<dbReference type="Pfam" id="PF01899">
    <property type="entry name" value="MNHE"/>
    <property type="match status" value="1"/>
</dbReference>
<evidence type="ECO:0000256" key="6">
    <source>
        <dbReference type="ARBA" id="ARBA00023136"/>
    </source>
</evidence>
<proteinExistence type="inferred from homology"/>
<feature type="transmembrane region" description="Helical" evidence="7">
    <location>
        <begin position="61"/>
        <end position="80"/>
    </location>
</feature>
<evidence type="ECO:0000313" key="8">
    <source>
        <dbReference type="EMBL" id="ORC30291.1"/>
    </source>
</evidence>
<dbReference type="EMBL" id="MWQY01000032">
    <property type="protein sequence ID" value="ORC30291.1"/>
    <property type="molecule type" value="Genomic_DNA"/>
</dbReference>
<accession>A0A1Y1RU78</accession>
<keyword evidence="4 7" id="KW-0812">Transmembrane</keyword>
<dbReference type="RefSeq" id="WP_083052940.1">
    <property type="nucleotide sequence ID" value="NZ_MWQY01000032.1"/>
</dbReference>
<dbReference type="STRING" id="1963862.B4O97_18160"/>
<evidence type="ECO:0000313" key="9">
    <source>
        <dbReference type="Proteomes" id="UP000192343"/>
    </source>
</evidence>
<comment type="similarity">
    <text evidence="2">Belongs to the CPA3 antiporters (TC 2.A.63) subunit E family.</text>
</comment>
<dbReference type="AlphaFoldDB" id="A0A1Y1RU78"/>
<dbReference type="OrthoDB" id="9800498at2"/>
<keyword evidence="9" id="KW-1185">Reference proteome</keyword>
<keyword evidence="3" id="KW-1003">Cell membrane</keyword>
<evidence type="ECO:0000256" key="1">
    <source>
        <dbReference type="ARBA" id="ARBA00004651"/>
    </source>
</evidence>
<evidence type="ECO:0000256" key="7">
    <source>
        <dbReference type="SAM" id="Phobius"/>
    </source>
</evidence>
<dbReference type="GO" id="GO:0005886">
    <property type="term" value="C:plasma membrane"/>
    <property type="evidence" value="ECO:0007669"/>
    <property type="project" value="UniProtKB-SubCell"/>
</dbReference>
<comment type="caution">
    <text evidence="8">The sequence shown here is derived from an EMBL/GenBank/DDBJ whole genome shotgun (WGS) entry which is preliminary data.</text>
</comment>
<dbReference type="InterPro" id="IPR002758">
    <property type="entry name" value="Cation_antiport_E"/>
</dbReference>
<evidence type="ECO:0000256" key="4">
    <source>
        <dbReference type="ARBA" id="ARBA00022692"/>
    </source>
</evidence>
<dbReference type="PANTHER" id="PTHR34584:SF1">
    <property type="entry name" value="NA(+)_H(+) ANTIPORTER SUBUNIT E1"/>
    <property type="match status" value="1"/>
</dbReference>
<dbReference type="PIRSF" id="PIRSF019239">
    <property type="entry name" value="MrpE"/>
    <property type="match status" value="1"/>
</dbReference>
<keyword evidence="5 7" id="KW-1133">Transmembrane helix</keyword>
<protein>
    <recommendedName>
        <fullName evidence="10">Na+/H+ antiporter subunit E</fullName>
    </recommendedName>
</protein>
<comment type="subcellular location">
    <subcellularLocation>
        <location evidence="1">Cell membrane</location>
        <topology evidence="1">Multi-pass membrane protein</topology>
    </subcellularLocation>
</comment>
<evidence type="ECO:0000256" key="2">
    <source>
        <dbReference type="ARBA" id="ARBA00006228"/>
    </source>
</evidence>
<reference evidence="8 9" key="1">
    <citation type="submission" date="2017-03" db="EMBL/GenBank/DDBJ databases">
        <title>Draft Genome sequence of Marispirochaeta sp. strain JC444.</title>
        <authorList>
            <person name="Shivani Y."/>
            <person name="Subhash Y."/>
            <person name="Sasikala C."/>
            <person name="Ramana C."/>
        </authorList>
    </citation>
    <scope>NUCLEOTIDE SEQUENCE [LARGE SCALE GENOMIC DNA]</scope>
    <source>
        <strain evidence="8 9">JC444</strain>
    </source>
</reference>
<evidence type="ECO:0008006" key="10">
    <source>
        <dbReference type="Google" id="ProtNLM"/>
    </source>
</evidence>
<evidence type="ECO:0000256" key="5">
    <source>
        <dbReference type="ARBA" id="ARBA00022989"/>
    </source>
</evidence>
<sequence>MRRNWYRIVLAISVVVLWLLLTRPVTGQELTAGLILALILALSPLPGSKVYGEISLVPKKILASFVYLIIFLAAVFKSNIDVALRVLSPRLPINPGIVRVKTRLRSALGRMVLANSITLTPGTITVDIRDDDLFIHWINIQSTDVQESTQKIVSDFERHLEVIFG</sequence>